<evidence type="ECO:0000259" key="5">
    <source>
        <dbReference type="Pfam" id="PF21036"/>
    </source>
</evidence>
<dbReference type="RefSeq" id="WP_245737923.1">
    <property type="nucleotide sequence ID" value="NZ_ASQP01000497.1"/>
</dbReference>
<dbReference type="SUPFAM" id="SSF53756">
    <property type="entry name" value="UDP-Glycosyltransferase/glycogen phosphorylase"/>
    <property type="match status" value="1"/>
</dbReference>
<dbReference type="PANTHER" id="PTHR48050">
    <property type="entry name" value="STEROL 3-BETA-GLUCOSYLTRANSFERASE"/>
    <property type="match status" value="1"/>
</dbReference>
<accession>A0A1R1S6X9</accession>
<dbReference type="CDD" id="cd03784">
    <property type="entry name" value="GT1_Gtf-like"/>
    <property type="match status" value="1"/>
</dbReference>
<dbReference type="STRING" id="67365.GCA_001704635_04853"/>
<dbReference type="Pfam" id="PF21036">
    <property type="entry name" value="EryCIII-like_N"/>
    <property type="match status" value="1"/>
</dbReference>
<keyword evidence="7" id="KW-1185">Reference proteome</keyword>
<dbReference type="Gene3D" id="3.40.50.2000">
    <property type="entry name" value="Glycogen Phosphorylase B"/>
    <property type="match status" value="2"/>
</dbReference>
<dbReference type="GO" id="GO:0008194">
    <property type="term" value="F:UDP-glycosyltransferase activity"/>
    <property type="evidence" value="ECO:0007669"/>
    <property type="project" value="InterPro"/>
</dbReference>
<dbReference type="AlphaFoldDB" id="A0A1R1S6X9"/>
<evidence type="ECO:0000313" key="7">
    <source>
        <dbReference type="Proteomes" id="UP000186168"/>
    </source>
</evidence>
<evidence type="ECO:0000313" key="6">
    <source>
        <dbReference type="EMBL" id="OMI33993.1"/>
    </source>
</evidence>
<dbReference type="InterPro" id="IPR010610">
    <property type="entry name" value="EryCIII-like_C"/>
</dbReference>
<protein>
    <submittedName>
        <fullName evidence="6">Protein IroB</fullName>
    </submittedName>
</protein>
<proteinExistence type="inferred from homology"/>
<dbReference type="FunFam" id="3.40.50.2000:FF:000072">
    <property type="entry name" value="Glycosyl transferase"/>
    <property type="match status" value="1"/>
</dbReference>
<name>A0A1R1S6X9_9ACTN</name>
<feature type="domain" description="Erythromycin biosynthesis protein CIII-like N-terminal" evidence="5">
    <location>
        <begin position="29"/>
        <end position="246"/>
    </location>
</feature>
<dbReference type="InterPro" id="IPR048284">
    <property type="entry name" value="EryCIII-like_N"/>
</dbReference>
<dbReference type="PANTHER" id="PTHR48050:SF13">
    <property type="entry name" value="STEROL 3-BETA-GLUCOSYLTRANSFERASE UGT80A2"/>
    <property type="match status" value="1"/>
</dbReference>
<dbReference type="GO" id="GO:0016758">
    <property type="term" value="F:hexosyltransferase activity"/>
    <property type="evidence" value="ECO:0007669"/>
    <property type="project" value="UniProtKB-ARBA"/>
</dbReference>
<dbReference type="InterPro" id="IPR050426">
    <property type="entry name" value="Glycosyltransferase_28"/>
</dbReference>
<comment type="caution">
    <text evidence="6">The sequence shown here is derived from an EMBL/GenBank/DDBJ whole genome shotgun (WGS) entry which is preliminary data.</text>
</comment>
<evidence type="ECO:0000259" key="4">
    <source>
        <dbReference type="Pfam" id="PF06722"/>
    </source>
</evidence>
<evidence type="ECO:0000256" key="3">
    <source>
        <dbReference type="ARBA" id="ARBA00022679"/>
    </source>
</evidence>
<feature type="domain" description="Erythromycin biosynthesis protein CIII-like C-terminal" evidence="4">
    <location>
        <begin position="277"/>
        <end position="419"/>
    </location>
</feature>
<reference evidence="6 7" key="1">
    <citation type="submission" date="2013-05" db="EMBL/GenBank/DDBJ databases">
        <title>Genome sequence of Streptomyces sparsogenes DSM 40356.</title>
        <authorList>
            <person name="Coyne S."/>
            <person name="Seebeck F.P."/>
        </authorList>
    </citation>
    <scope>NUCLEOTIDE SEQUENCE [LARGE SCALE GENOMIC DNA]</scope>
    <source>
        <strain evidence="6 7">DSM 40356</strain>
    </source>
</reference>
<keyword evidence="3" id="KW-0808">Transferase</keyword>
<organism evidence="6 7">
    <name type="scientific">Streptomyces sparsogenes DSM 40356</name>
    <dbReference type="NCBI Taxonomy" id="1331668"/>
    <lineage>
        <taxon>Bacteria</taxon>
        <taxon>Bacillati</taxon>
        <taxon>Actinomycetota</taxon>
        <taxon>Actinomycetes</taxon>
        <taxon>Kitasatosporales</taxon>
        <taxon>Streptomycetaceae</taxon>
        <taxon>Streptomyces</taxon>
    </lineage>
</organism>
<comment type="similarity">
    <text evidence="1">Belongs to the glycosyltransferase 28 family.</text>
</comment>
<dbReference type="GeneID" id="96742488"/>
<dbReference type="GO" id="GO:0017000">
    <property type="term" value="P:antibiotic biosynthetic process"/>
    <property type="evidence" value="ECO:0007669"/>
    <property type="project" value="UniProtKB-ARBA"/>
</dbReference>
<dbReference type="InterPro" id="IPR002213">
    <property type="entry name" value="UDP_glucos_trans"/>
</dbReference>
<gene>
    <name evidence="6" type="ORF">SPAR_38684</name>
</gene>
<dbReference type="Proteomes" id="UP000186168">
    <property type="component" value="Unassembled WGS sequence"/>
</dbReference>
<evidence type="ECO:0000256" key="2">
    <source>
        <dbReference type="ARBA" id="ARBA00022676"/>
    </source>
</evidence>
<keyword evidence="2" id="KW-0328">Glycosyltransferase</keyword>
<evidence type="ECO:0000256" key="1">
    <source>
        <dbReference type="ARBA" id="ARBA00006962"/>
    </source>
</evidence>
<dbReference type="EMBL" id="ASQP01000497">
    <property type="protein sequence ID" value="OMI33993.1"/>
    <property type="molecule type" value="Genomic_DNA"/>
</dbReference>
<dbReference type="Pfam" id="PF06722">
    <property type="entry name" value="EryCIII-like_C"/>
    <property type="match status" value="1"/>
</dbReference>
<sequence>MRHPHTPLRVLFVVSNWPGHWFSMVPLGWALQAAGHEVRVVCAPSQAEPVGRAGLTPLALLDAPDLTFMARLLNYSAAQGGRWPYRELPPHPVTGRPVASLDEFEPGAWLRDHHERLVDMAHRSTDAAVDFGRRWRPHLVAHDLLSLEGPLVGRVLGVPALLHLWGPVGPDDRVRGVPLVPLDISRAFQRYEVGALRRETYEYAIDPCPAGAAPPLAVARRLPVRHVPYNGPGAMPPWLLTLPEASERRTGRPRVCVVWGTSVSVTFGPGSFAVPKVVEALAELDAEVLLTVTGADRARLGPLPPGVRLLEHTPLHLLLPSCDLVVHHGGGGCAMTGLAAGVPHLMLPCGLDQETIAARIAAAGAGIALPNATADVPAIRAAARRLLGDPSHRAAALRLQDQMARGPHPSELVAHLEELAVSPSPGPLPVPG</sequence>